<dbReference type="InterPro" id="IPR011576">
    <property type="entry name" value="Pyridox_Oxase_N"/>
</dbReference>
<evidence type="ECO:0000256" key="6">
    <source>
        <dbReference type="ARBA" id="ARBA00022643"/>
    </source>
</evidence>
<proteinExistence type="inferred from homology"/>
<evidence type="ECO:0000256" key="1">
    <source>
        <dbReference type="ARBA" id="ARBA00001917"/>
    </source>
</evidence>
<dbReference type="GO" id="GO:0010181">
    <property type="term" value="F:FMN binding"/>
    <property type="evidence" value="ECO:0007669"/>
    <property type="project" value="InterPro"/>
</dbReference>
<protein>
    <recommendedName>
        <fullName evidence="4">pyridoxal 5'-phosphate synthase</fullName>
        <ecNumber evidence="4">1.4.3.5</ecNumber>
    </recommendedName>
</protein>
<dbReference type="GO" id="GO:0004733">
    <property type="term" value="F:pyridoxamine phosphate oxidase activity"/>
    <property type="evidence" value="ECO:0007669"/>
    <property type="project" value="UniProtKB-EC"/>
</dbReference>
<dbReference type="NCBIfam" id="TIGR00558">
    <property type="entry name" value="pdxH"/>
    <property type="match status" value="1"/>
</dbReference>
<dbReference type="HAMAP" id="MF_01629">
    <property type="entry name" value="PdxH"/>
    <property type="match status" value="1"/>
</dbReference>
<comment type="caution">
    <text evidence="10">The sequence shown here is derived from an EMBL/GenBank/DDBJ whole genome shotgun (WGS) entry which is preliminary data.</text>
</comment>
<dbReference type="InterPro" id="IPR012349">
    <property type="entry name" value="Split_barrel_FMN-bd"/>
</dbReference>
<dbReference type="InterPro" id="IPR000659">
    <property type="entry name" value="Pyridox_Oxase"/>
</dbReference>
<feature type="domain" description="Pyridoxine 5'-phosphate oxidase dimerisation C-terminal" evidence="9">
    <location>
        <begin position="185"/>
        <end position="227"/>
    </location>
</feature>
<dbReference type="EC" id="1.4.3.5" evidence="4"/>
<keyword evidence="7" id="KW-0560">Oxidoreductase</keyword>
<dbReference type="InterPro" id="IPR019740">
    <property type="entry name" value="Pyridox_Oxase_CS"/>
</dbReference>
<comment type="pathway">
    <text evidence="3">Cofactor metabolism; pyridoxal 5'-phosphate salvage; pyridoxal 5'-phosphate from pyridoxine 5'-phosphate: step 1/1.</text>
</comment>
<dbReference type="EMBL" id="QQZK01000001">
    <property type="protein sequence ID" value="KAF5105130.1"/>
    <property type="molecule type" value="Genomic_DNA"/>
</dbReference>
<reference evidence="11" key="3">
    <citation type="submission" date="2020-01" db="EMBL/GenBank/DDBJ databases">
        <authorList>
            <person name="Perkins V."/>
            <person name="Lessard M.-H."/>
            <person name="Dugat-Bony E."/>
            <person name="Frenette M."/>
            <person name="Labrie S."/>
        </authorList>
    </citation>
    <scope>NUCLEOTIDE SEQUENCE</scope>
    <source>
        <strain evidence="11">LMA-70</strain>
    </source>
</reference>
<gene>
    <name evidence="10" type="ORF">BN980_GECA20s01715g</name>
    <name evidence="11" type="ORF">DV451_000046</name>
</gene>
<comment type="pathway">
    <text evidence="2">Cofactor metabolism; pyridoxal 5'-phosphate salvage; pyridoxal 5'-phosphate from pyridoxamine 5'-phosphate: step 1/1.</text>
</comment>
<evidence type="ECO:0000256" key="4">
    <source>
        <dbReference type="ARBA" id="ARBA00012801"/>
    </source>
</evidence>
<dbReference type="PANTHER" id="PTHR10851">
    <property type="entry name" value="PYRIDOXINE-5-PHOSPHATE OXIDASE"/>
    <property type="match status" value="1"/>
</dbReference>
<dbReference type="EMBL" id="CCBN010000020">
    <property type="protein sequence ID" value="CDO57353.1"/>
    <property type="molecule type" value="Genomic_DNA"/>
</dbReference>
<feature type="domain" description="Pyridoxamine 5'-phosphate oxidase N-terminal" evidence="8">
    <location>
        <begin position="47"/>
        <end position="162"/>
    </location>
</feature>
<dbReference type="InterPro" id="IPR019576">
    <property type="entry name" value="Pyridoxamine_oxidase_dimer_C"/>
</dbReference>
<evidence type="ECO:0000313" key="10">
    <source>
        <dbReference type="EMBL" id="CDO57353.1"/>
    </source>
</evidence>
<evidence type="ECO:0000256" key="3">
    <source>
        <dbReference type="ARBA" id="ARBA00005037"/>
    </source>
</evidence>
<dbReference type="SUPFAM" id="SSF50475">
    <property type="entry name" value="FMN-binding split barrel"/>
    <property type="match status" value="1"/>
</dbReference>
<evidence type="ECO:0000256" key="5">
    <source>
        <dbReference type="ARBA" id="ARBA00022630"/>
    </source>
</evidence>
<evidence type="ECO:0000256" key="7">
    <source>
        <dbReference type="ARBA" id="ARBA00023002"/>
    </source>
</evidence>
<evidence type="ECO:0000256" key="2">
    <source>
        <dbReference type="ARBA" id="ARBA00004738"/>
    </source>
</evidence>
<dbReference type="PIRSF" id="PIRSF000190">
    <property type="entry name" value="Pyd_amn-ph_oxd"/>
    <property type="match status" value="1"/>
</dbReference>
<evidence type="ECO:0000313" key="12">
    <source>
        <dbReference type="Proteomes" id="UP000242525"/>
    </source>
</evidence>
<dbReference type="STRING" id="1173061.A0A0J9XK01"/>
<organism evidence="10 12">
    <name type="scientific">Geotrichum candidum</name>
    <name type="common">Oospora lactis</name>
    <name type="synonym">Dipodascus geotrichum</name>
    <dbReference type="NCBI Taxonomy" id="1173061"/>
    <lineage>
        <taxon>Eukaryota</taxon>
        <taxon>Fungi</taxon>
        <taxon>Dikarya</taxon>
        <taxon>Ascomycota</taxon>
        <taxon>Saccharomycotina</taxon>
        <taxon>Dipodascomycetes</taxon>
        <taxon>Dipodascales</taxon>
        <taxon>Dipodascaceae</taxon>
        <taxon>Geotrichum</taxon>
    </lineage>
</organism>
<dbReference type="UniPathway" id="UPA01068">
    <property type="reaction ID" value="UER00304"/>
</dbReference>
<dbReference type="Pfam" id="PF01243">
    <property type="entry name" value="PNPOx_N"/>
    <property type="match status" value="1"/>
</dbReference>
<keyword evidence="6" id="KW-0288">FMN</keyword>
<keyword evidence="12" id="KW-1185">Reference proteome</keyword>
<dbReference type="NCBIfam" id="NF004231">
    <property type="entry name" value="PRK05679.1"/>
    <property type="match status" value="1"/>
</dbReference>
<accession>A0A0J9XK01</accession>
<dbReference type="Proteomes" id="UP000242525">
    <property type="component" value="Unassembled WGS sequence"/>
</dbReference>
<dbReference type="Pfam" id="PF10590">
    <property type="entry name" value="PNP_phzG_C"/>
    <property type="match status" value="1"/>
</dbReference>
<dbReference type="GO" id="GO:0008615">
    <property type="term" value="P:pyridoxine biosynthetic process"/>
    <property type="evidence" value="ECO:0007669"/>
    <property type="project" value="InterPro"/>
</dbReference>
<dbReference type="PROSITE" id="PS01064">
    <property type="entry name" value="PYRIDOX_OXIDASE"/>
    <property type="match status" value="1"/>
</dbReference>
<evidence type="ECO:0000259" key="9">
    <source>
        <dbReference type="Pfam" id="PF10590"/>
    </source>
</evidence>
<keyword evidence="5" id="KW-0285">Flavoprotein</keyword>
<comment type="cofactor">
    <cofactor evidence="1">
        <name>FMN</name>
        <dbReference type="ChEBI" id="CHEBI:58210"/>
    </cofactor>
</comment>
<name>A0A0J9XK01_GEOCN</name>
<dbReference type="OrthoDB" id="303614at2759"/>
<sequence length="228" mass="26403">MSTEPHKDDAVIFAPKTYQYGKGTLSRHDLTEQPIDQFQKWFNQAKDEGVPLPEAVNLATAELPSGRVSSRVVLFKELDTDGSVVVYSNWSTSKKAKDIRSNPHAAVTFFWPSLERQVRIEGVTEFLSTEESQIYFDTRPRESRIGAWASPQSQIIKSREELDTLYEEQLKRFEGQEQIPCPPFWGGLKIKPLEWEFWQGRPGRVHDRFIYTRDNVDTEEWAIHRIAS</sequence>
<evidence type="ECO:0000259" key="8">
    <source>
        <dbReference type="Pfam" id="PF01243"/>
    </source>
</evidence>
<dbReference type="Proteomes" id="UP000750522">
    <property type="component" value="Unassembled WGS sequence"/>
</dbReference>
<reference evidence="11" key="2">
    <citation type="journal article" date="2020" name="Front. Microbiol.">
        <title>Phenotypic and Genetic Characterization of the Cheese Ripening Yeast Geotrichum candidum.</title>
        <authorList>
            <person name="Perkins V."/>
            <person name="Vignola S."/>
            <person name="Lessard M.H."/>
            <person name="Plante P.L."/>
            <person name="Corbeil J."/>
            <person name="Dugat-Bony E."/>
            <person name="Frenette M."/>
            <person name="Labrie S."/>
        </authorList>
    </citation>
    <scope>NUCLEOTIDE SEQUENCE</scope>
    <source>
        <strain evidence="11">LMA-70</strain>
    </source>
</reference>
<dbReference type="PANTHER" id="PTHR10851:SF0">
    <property type="entry name" value="PYRIDOXINE-5'-PHOSPHATE OXIDASE"/>
    <property type="match status" value="1"/>
</dbReference>
<dbReference type="AlphaFoldDB" id="A0A0J9XK01"/>
<evidence type="ECO:0000313" key="11">
    <source>
        <dbReference type="EMBL" id="KAF5105130.1"/>
    </source>
</evidence>
<reference evidence="10 12" key="1">
    <citation type="submission" date="2014-03" db="EMBL/GenBank/DDBJ databases">
        <authorList>
            <person name="Casaregola S."/>
        </authorList>
    </citation>
    <scope>NUCLEOTIDE SEQUENCE [LARGE SCALE GENOMIC DNA]</scope>
    <source>
        <strain evidence="10 12">CLIB 918</strain>
    </source>
</reference>
<dbReference type="Gene3D" id="2.30.110.10">
    <property type="entry name" value="Electron Transport, Fmn-binding Protein, Chain A"/>
    <property type="match status" value="1"/>
</dbReference>